<dbReference type="Proteomes" id="UP001295684">
    <property type="component" value="Unassembled WGS sequence"/>
</dbReference>
<evidence type="ECO:0000313" key="5">
    <source>
        <dbReference type="Proteomes" id="UP001295684"/>
    </source>
</evidence>
<keyword evidence="2" id="KW-1133">Transmembrane helix</keyword>
<feature type="transmembrane region" description="Helical" evidence="2">
    <location>
        <begin position="130"/>
        <end position="148"/>
    </location>
</feature>
<keyword evidence="2" id="KW-0472">Membrane</keyword>
<keyword evidence="5" id="KW-1185">Reference proteome</keyword>
<accession>A0AAD1UQW0</accession>
<feature type="transmembrane region" description="Helical" evidence="2">
    <location>
        <begin position="217"/>
        <end position="236"/>
    </location>
</feature>
<dbReference type="GO" id="GO:0016286">
    <property type="term" value="F:small conductance calcium-activated potassium channel activity"/>
    <property type="evidence" value="ECO:0007669"/>
    <property type="project" value="InterPro"/>
</dbReference>
<dbReference type="Pfam" id="PF07885">
    <property type="entry name" value="Ion_trans_2"/>
    <property type="match status" value="1"/>
</dbReference>
<dbReference type="SUPFAM" id="SSF81324">
    <property type="entry name" value="Voltage-gated potassium channels"/>
    <property type="match status" value="1"/>
</dbReference>
<evidence type="ECO:0000259" key="3">
    <source>
        <dbReference type="Pfam" id="PF07885"/>
    </source>
</evidence>
<sequence>MNLSEPSHTVDKVASNIDDQQVSQAWEECKGDHSQDDSPSAQSRQSEPKKHSRSFSIAQHEYKMKNPDDVRLPSWCDKSHALKQNYKDCILLALQCAISVCTVITAIVDIEMILPTEDNTQFKYSEANLGLRIVCLLFNILAASIYITRRYFQILQEREIYNWNAEEQRQIPMDLSEASVDSAEPKMIEWKHIWNIIILLASFPPGSLPQITVGNTKYDICVILFLFVAVKLYFCFELIGHLTQYNTLCAREIHRKHGVDITLPYLFKIYLKEKPLSCLCIMSLISIISLAYLVRIYEVPYYLNKNGEALDSADKYQDFSSFSNSLWFVAVSLSTIGFGDFYPVTILGRTTIMTGVIFIGSSIMSLMSEIQDFGK</sequence>
<gene>
    <name evidence="4" type="ORF">ECRASSUSDP1_LOCUS10614</name>
</gene>
<dbReference type="InterPro" id="IPR015449">
    <property type="entry name" value="K_chnl_Ca-activ_SK"/>
</dbReference>
<comment type="caution">
    <text evidence="4">The sequence shown here is derived from an EMBL/GenBank/DDBJ whole genome shotgun (WGS) entry which is preliminary data.</text>
</comment>
<organism evidence="4 5">
    <name type="scientific">Euplotes crassus</name>
    <dbReference type="NCBI Taxonomy" id="5936"/>
    <lineage>
        <taxon>Eukaryota</taxon>
        <taxon>Sar</taxon>
        <taxon>Alveolata</taxon>
        <taxon>Ciliophora</taxon>
        <taxon>Intramacronucleata</taxon>
        <taxon>Spirotrichea</taxon>
        <taxon>Hypotrichia</taxon>
        <taxon>Euplotida</taxon>
        <taxon>Euplotidae</taxon>
        <taxon>Moneuplotes</taxon>
    </lineage>
</organism>
<feature type="domain" description="Potassium channel" evidence="3">
    <location>
        <begin position="304"/>
        <end position="366"/>
    </location>
</feature>
<feature type="transmembrane region" description="Helical" evidence="2">
    <location>
        <begin position="193"/>
        <end position="211"/>
    </location>
</feature>
<feature type="transmembrane region" description="Helical" evidence="2">
    <location>
        <begin position="325"/>
        <end position="344"/>
    </location>
</feature>
<dbReference type="PANTHER" id="PTHR10153">
    <property type="entry name" value="SMALL CONDUCTANCE CALCIUM-ACTIVATED POTASSIUM CHANNEL"/>
    <property type="match status" value="1"/>
</dbReference>
<dbReference type="Gene3D" id="1.10.287.70">
    <property type="match status" value="1"/>
</dbReference>
<feature type="region of interest" description="Disordered" evidence="1">
    <location>
        <begin position="24"/>
        <end position="58"/>
    </location>
</feature>
<feature type="compositionally biased region" description="Basic and acidic residues" evidence="1">
    <location>
        <begin position="27"/>
        <end position="36"/>
    </location>
</feature>
<reference evidence="4" key="1">
    <citation type="submission" date="2023-07" db="EMBL/GenBank/DDBJ databases">
        <authorList>
            <consortium name="AG Swart"/>
            <person name="Singh M."/>
            <person name="Singh A."/>
            <person name="Seah K."/>
            <person name="Emmerich C."/>
        </authorList>
    </citation>
    <scope>NUCLEOTIDE SEQUENCE</scope>
    <source>
        <strain evidence="4">DP1</strain>
    </source>
</reference>
<feature type="transmembrane region" description="Helical" evidence="2">
    <location>
        <begin position="276"/>
        <end position="297"/>
    </location>
</feature>
<dbReference type="GO" id="GO:0016020">
    <property type="term" value="C:membrane"/>
    <property type="evidence" value="ECO:0007669"/>
    <property type="project" value="InterPro"/>
</dbReference>
<evidence type="ECO:0000256" key="1">
    <source>
        <dbReference type="SAM" id="MobiDB-lite"/>
    </source>
</evidence>
<evidence type="ECO:0000313" key="4">
    <source>
        <dbReference type="EMBL" id="CAI2369315.1"/>
    </source>
</evidence>
<dbReference type="InterPro" id="IPR013099">
    <property type="entry name" value="K_chnl_dom"/>
</dbReference>
<keyword evidence="2" id="KW-0812">Transmembrane</keyword>
<feature type="transmembrane region" description="Helical" evidence="2">
    <location>
        <begin position="89"/>
        <end position="110"/>
    </location>
</feature>
<protein>
    <recommendedName>
        <fullName evidence="3">Potassium channel domain-containing protein</fullName>
    </recommendedName>
</protein>
<dbReference type="EMBL" id="CAMPGE010010466">
    <property type="protein sequence ID" value="CAI2369315.1"/>
    <property type="molecule type" value="Genomic_DNA"/>
</dbReference>
<name>A0AAD1UQW0_EUPCR</name>
<proteinExistence type="predicted"/>
<dbReference type="AlphaFoldDB" id="A0AAD1UQW0"/>
<evidence type="ECO:0000256" key="2">
    <source>
        <dbReference type="SAM" id="Phobius"/>
    </source>
</evidence>